<gene>
    <name evidence="8" type="primary">RvY_09185</name>
    <name evidence="8" type="synonym">RvY_09185.1</name>
    <name evidence="8" type="ORF">RvY_09185-1</name>
</gene>
<evidence type="ECO:0000256" key="1">
    <source>
        <dbReference type="ARBA" id="ARBA00001954"/>
    </source>
</evidence>
<organism evidence="8 9">
    <name type="scientific">Ramazzottius varieornatus</name>
    <name type="common">Water bear</name>
    <name type="synonym">Tardigrade</name>
    <dbReference type="NCBI Taxonomy" id="947166"/>
    <lineage>
        <taxon>Eukaryota</taxon>
        <taxon>Metazoa</taxon>
        <taxon>Ecdysozoa</taxon>
        <taxon>Tardigrada</taxon>
        <taxon>Eutardigrada</taxon>
        <taxon>Parachela</taxon>
        <taxon>Hypsibioidea</taxon>
        <taxon>Ramazzottiidae</taxon>
        <taxon>Ramazzottius</taxon>
    </lineage>
</organism>
<dbReference type="OrthoDB" id="983542at2759"/>
<name>A0A1D1VD22_RAMVA</name>
<evidence type="ECO:0000313" key="9">
    <source>
        <dbReference type="Proteomes" id="UP000186922"/>
    </source>
</evidence>
<dbReference type="Proteomes" id="UP000186922">
    <property type="component" value="Unassembled WGS sequence"/>
</dbReference>
<comment type="caution">
    <text evidence="8">The sequence shown here is derived from an EMBL/GenBank/DDBJ whole genome shotgun (WGS) entry which is preliminary data.</text>
</comment>
<dbReference type="InterPro" id="IPR036329">
    <property type="entry name" value="Aro-AA_hydroxylase_C_sf"/>
</dbReference>
<dbReference type="GO" id="GO:0043204">
    <property type="term" value="C:perikaryon"/>
    <property type="evidence" value="ECO:0007669"/>
    <property type="project" value="TreeGrafter"/>
</dbReference>
<dbReference type="STRING" id="947166.A0A1D1VD22"/>
<keyword evidence="3" id="KW-0479">Metal-binding</keyword>
<feature type="domain" description="Biopterin-dependent aromatic amino acid hydroxylase family profile" evidence="7">
    <location>
        <begin position="155"/>
        <end position="287"/>
    </location>
</feature>
<dbReference type="GO" id="GO:0006585">
    <property type="term" value="P:dopamine biosynthetic process from tyrosine"/>
    <property type="evidence" value="ECO:0007669"/>
    <property type="project" value="TreeGrafter"/>
</dbReference>
<proteinExistence type="inferred from homology"/>
<reference evidence="8 9" key="1">
    <citation type="journal article" date="2016" name="Nat. Commun.">
        <title>Extremotolerant tardigrade genome and improved radiotolerance of human cultured cells by tardigrade-unique protein.</title>
        <authorList>
            <person name="Hashimoto T."/>
            <person name="Horikawa D.D."/>
            <person name="Saito Y."/>
            <person name="Kuwahara H."/>
            <person name="Kozuka-Hata H."/>
            <person name="Shin-I T."/>
            <person name="Minakuchi Y."/>
            <person name="Ohishi K."/>
            <person name="Motoyama A."/>
            <person name="Aizu T."/>
            <person name="Enomoto A."/>
            <person name="Kondo K."/>
            <person name="Tanaka S."/>
            <person name="Hara Y."/>
            <person name="Koshikawa S."/>
            <person name="Sagara H."/>
            <person name="Miura T."/>
            <person name="Yokobori S."/>
            <person name="Miyagawa K."/>
            <person name="Suzuki Y."/>
            <person name="Kubo T."/>
            <person name="Oyama M."/>
            <person name="Kohara Y."/>
            <person name="Fujiyama A."/>
            <person name="Arakawa K."/>
            <person name="Katayama T."/>
            <person name="Toyoda A."/>
            <person name="Kunieda T."/>
        </authorList>
    </citation>
    <scope>NUCLEOTIDE SEQUENCE [LARGE SCALE GENOMIC DNA]</scope>
    <source>
        <strain evidence="8 9">YOKOZUNA-1</strain>
    </source>
</reference>
<dbReference type="SUPFAM" id="SSF56534">
    <property type="entry name" value="Aromatic aminoacid monoxygenases, catalytic and oligomerization domains"/>
    <property type="match status" value="1"/>
</dbReference>
<dbReference type="PROSITE" id="PS51410">
    <property type="entry name" value="BH4_AAA_HYDROXYL_2"/>
    <property type="match status" value="1"/>
</dbReference>
<dbReference type="InterPro" id="IPR001273">
    <property type="entry name" value="ArAA_hydroxylase"/>
</dbReference>
<comment type="cofactor">
    <cofactor evidence="1">
        <name>Fe(2+)</name>
        <dbReference type="ChEBI" id="CHEBI:29033"/>
    </cofactor>
</comment>
<sequence>MSSLPQNGYSGKNRSLVDDAKFDAEVNKEAEERILSQHRRNSIKHREDHKLPALDEDDSDLILANEWAKENLDTQDQESTVLSSTLMVSLRKGLQCLAQILPSLQKNNVQVQHIESRAAKKIGREFDVLISVQSSLMSLLAGAKELKHMEFVAELIVLSEQPLSIKDPWFPRSITDLDNCNHLMTKYEPELDHDHPGWSDQAYRARRQKIADVAFTYRQGDPIPAVEYAPEEVEVWKVIYRQLKKLHPTHTCKTYRDVFALLEKEGVYSENFIPQLQDVSKFMRSKF</sequence>
<dbReference type="PANTHER" id="PTHR11473">
    <property type="entry name" value="AROMATIC AMINO ACID HYDROXYLASE"/>
    <property type="match status" value="1"/>
</dbReference>
<keyword evidence="4" id="KW-0560">Oxidoreductase</keyword>
<protein>
    <recommendedName>
        <fullName evidence="7">Biopterin-dependent aromatic amino acid hydroxylase family profile domain-containing protein</fullName>
    </recommendedName>
</protein>
<dbReference type="PANTHER" id="PTHR11473:SF15">
    <property type="entry name" value="TYROSINE 3-MONOOXYGENASE"/>
    <property type="match status" value="1"/>
</dbReference>
<dbReference type="GO" id="GO:0030424">
    <property type="term" value="C:axon"/>
    <property type="evidence" value="ECO:0007669"/>
    <property type="project" value="TreeGrafter"/>
</dbReference>
<dbReference type="Gene3D" id="1.10.800.10">
    <property type="entry name" value="Aromatic amino acid hydroxylase"/>
    <property type="match status" value="1"/>
</dbReference>
<dbReference type="GO" id="GO:0005506">
    <property type="term" value="F:iron ion binding"/>
    <property type="evidence" value="ECO:0007669"/>
    <property type="project" value="InterPro"/>
</dbReference>
<dbReference type="InterPro" id="IPR019774">
    <property type="entry name" value="Aromatic-AA_hydroxylase_C"/>
</dbReference>
<evidence type="ECO:0000256" key="2">
    <source>
        <dbReference type="ARBA" id="ARBA00009712"/>
    </source>
</evidence>
<dbReference type="EMBL" id="BDGG01000004">
    <property type="protein sequence ID" value="GAU97972.1"/>
    <property type="molecule type" value="Genomic_DNA"/>
</dbReference>
<comment type="similarity">
    <text evidence="2">Belongs to the biopterin-dependent aromatic amino acid hydroxylase family.</text>
</comment>
<evidence type="ECO:0000256" key="6">
    <source>
        <dbReference type="ARBA" id="ARBA00023033"/>
    </source>
</evidence>
<dbReference type="GO" id="GO:0005737">
    <property type="term" value="C:cytoplasm"/>
    <property type="evidence" value="ECO:0007669"/>
    <property type="project" value="TreeGrafter"/>
</dbReference>
<dbReference type="InterPro" id="IPR036951">
    <property type="entry name" value="ArAA_hydroxylase_sf"/>
</dbReference>
<dbReference type="AlphaFoldDB" id="A0A1D1VD22"/>
<evidence type="ECO:0000256" key="3">
    <source>
        <dbReference type="ARBA" id="ARBA00022723"/>
    </source>
</evidence>
<dbReference type="GO" id="GO:0004511">
    <property type="term" value="F:tyrosine 3-monooxygenase activity"/>
    <property type="evidence" value="ECO:0007669"/>
    <property type="project" value="TreeGrafter"/>
</dbReference>
<keyword evidence="6" id="KW-0503">Monooxygenase</keyword>
<dbReference type="Pfam" id="PF00351">
    <property type="entry name" value="Biopterin_H"/>
    <property type="match status" value="1"/>
</dbReference>
<keyword evidence="9" id="KW-1185">Reference proteome</keyword>
<evidence type="ECO:0000256" key="4">
    <source>
        <dbReference type="ARBA" id="ARBA00023002"/>
    </source>
</evidence>
<evidence type="ECO:0000259" key="7">
    <source>
        <dbReference type="PROSITE" id="PS51410"/>
    </source>
</evidence>
<evidence type="ECO:0000256" key="5">
    <source>
        <dbReference type="ARBA" id="ARBA00023004"/>
    </source>
</evidence>
<evidence type="ECO:0000313" key="8">
    <source>
        <dbReference type="EMBL" id="GAU97972.1"/>
    </source>
</evidence>
<keyword evidence="5" id="KW-0408">Iron</keyword>
<accession>A0A1D1VD22</accession>